<gene>
    <name evidence="1" type="ORF">pNK546KPC_0578</name>
</gene>
<protein>
    <submittedName>
        <fullName evidence="1">Uncharacterized protein</fullName>
    </submittedName>
</protein>
<accession>A0A5P9WBH3</accession>
<dbReference type="AlphaFoldDB" id="A0A5P9WBH3"/>
<geneLocation type="plasmid" evidence="1">
    <name>pNK546-KPC</name>
</geneLocation>
<evidence type="ECO:0000313" key="1">
    <source>
        <dbReference type="EMBL" id="QFX78788.1"/>
    </source>
</evidence>
<sequence length="294" mass="32244">MRYEAMLPFKFRMRNCQQGSEASISLQISRAGIVALPLGRDYGSIFCHGTHHMKTLDLQGNLLNLYVALAMGGFDESSGSWAPFDYWEGTIRYRNQEFSPLTDIATIWPEVLRLRLSTHCDHDGLWSISLPGQSPSAIGAADQPAGEPQAFRVADPIHGYCLAIVWNQFGPEVPDVFESSWAGCVPLEHYNVPLDTSVDFDGVVQPLQVQKAAEILRTSPLDASQAGPLMQAAFFLGVQVVQIKPQEPGRRWSIQVGNRADSQILASALTAAGIAAEAASHHAFHAVYFEYGQD</sequence>
<dbReference type="EMBL" id="MN433457">
    <property type="protein sequence ID" value="QFX78788.1"/>
    <property type="molecule type" value="Genomic_DNA"/>
</dbReference>
<proteinExistence type="predicted"/>
<name>A0A5P9WBH3_PSEAI</name>
<organism evidence="1">
    <name type="scientific">Pseudomonas aeruginosa</name>
    <dbReference type="NCBI Taxonomy" id="287"/>
    <lineage>
        <taxon>Bacteria</taxon>
        <taxon>Pseudomonadati</taxon>
        <taxon>Pseudomonadota</taxon>
        <taxon>Gammaproteobacteria</taxon>
        <taxon>Pseudomonadales</taxon>
        <taxon>Pseudomonadaceae</taxon>
        <taxon>Pseudomonas</taxon>
    </lineage>
</organism>
<reference evidence="1" key="1">
    <citation type="submission" date="2019-09" db="EMBL/GenBank/DDBJ databases">
        <authorList>
            <person name="Li Z."/>
        </authorList>
    </citation>
    <scope>NUCLEOTIDE SEQUENCE</scope>
    <source>
        <strain evidence="1">PAB546</strain>
        <plasmid evidence="1">pNK546-KPC</plasmid>
    </source>
</reference>
<keyword evidence="1" id="KW-0614">Plasmid</keyword>